<dbReference type="EMBL" id="CYZU01000012">
    <property type="protein sequence ID" value="CUO26000.1"/>
    <property type="molecule type" value="Genomic_DNA"/>
</dbReference>
<evidence type="ECO:0000256" key="2">
    <source>
        <dbReference type="ARBA" id="ARBA00022692"/>
    </source>
</evidence>
<organism evidence="7 8">
    <name type="scientific">Faecalicatena contorta</name>
    <dbReference type="NCBI Taxonomy" id="39482"/>
    <lineage>
        <taxon>Bacteria</taxon>
        <taxon>Bacillati</taxon>
        <taxon>Bacillota</taxon>
        <taxon>Clostridia</taxon>
        <taxon>Lachnospirales</taxon>
        <taxon>Lachnospiraceae</taxon>
        <taxon>Faecalicatena</taxon>
    </lineage>
</organism>
<keyword evidence="3 5" id="KW-1133">Transmembrane helix</keyword>
<comment type="subcellular location">
    <subcellularLocation>
        <location evidence="1">Membrane</location>
        <topology evidence="1">Multi-pass membrane protein</topology>
    </subcellularLocation>
</comment>
<feature type="transmembrane region" description="Helical" evidence="5">
    <location>
        <begin position="168"/>
        <end position="186"/>
    </location>
</feature>
<evidence type="ECO:0000256" key="5">
    <source>
        <dbReference type="SAM" id="Phobius"/>
    </source>
</evidence>
<feature type="transmembrane region" description="Helical" evidence="5">
    <location>
        <begin position="136"/>
        <end position="156"/>
    </location>
</feature>
<feature type="transmembrane region" description="Helical" evidence="5">
    <location>
        <begin position="299"/>
        <end position="324"/>
    </location>
</feature>
<dbReference type="AlphaFoldDB" id="A0A174DQ30"/>
<feature type="transmembrane region" description="Helical" evidence="5">
    <location>
        <begin position="12"/>
        <end position="31"/>
    </location>
</feature>
<keyword evidence="4 5" id="KW-0472">Membrane</keyword>
<dbReference type="Proteomes" id="UP000095544">
    <property type="component" value="Unassembled WGS sequence"/>
</dbReference>
<dbReference type="Pfam" id="PF00324">
    <property type="entry name" value="AA_permease"/>
    <property type="match status" value="1"/>
</dbReference>
<evidence type="ECO:0000313" key="8">
    <source>
        <dbReference type="Proteomes" id="UP000095544"/>
    </source>
</evidence>
<keyword evidence="2 5" id="KW-0812">Transmembrane</keyword>
<dbReference type="PANTHER" id="PTHR42770">
    <property type="entry name" value="AMINO ACID TRANSPORTER-RELATED"/>
    <property type="match status" value="1"/>
</dbReference>
<feature type="transmembrane region" description="Helical" evidence="5">
    <location>
        <begin position="206"/>
        <end position="224"/>
    </location>
</feature>
<accession>A0A174DQ30</accession>
<dbReference type="InterPro" id="IPR050367">
    <property type="entry name" value="APC_superfamily"/>
</dbReference>
<feature type="transmembrane region" description="Helical" evidence="5">
    <location>
        <begin position="43"/>
        <end position="67"/>
    </location>
</feature>
<feature type="domain" description="Amino acid permease/ SLC12A" evidence="6">
    <location>
        <begin position="16"/>
        <end position="464"/>
    </location>
</feature>
<dbReference type="PIRSF" id="PIRSF006060">
    <property type="entry name" value="AA_transporter"/>
    <property type="match status" value="1"/>
</dbReference>
<dbReference type="InterPro" id="IPR004841">
    <property type="entry name" value="AA-permease/SLC12A_dom"/>
</dbReference>
<feature type="transmembrane region" description="Helical" evidence="5">
    <location>
        <begin position="245"/>
        <end position="267"/>
    </location>
</feature>
<evidence type="ECO:0000256" key="3">
    <source>
        <dbReference type="ARBA" id="ARBA00022989"/>
    </source>
</evidence>
<proteinExistence type="predicted"/>
<evidence type="ECO:0000313" key="7">
    <source>
        <dbReference type="EMBL" id="CUO26000.1"/>
    </source>
</evidence>
<dbReference type="GO" id="GO:0055085">
    <property type="term" value="P:transmembrane transport"/>
    <property type="evidence" value="ECO:0007669"/>
    <property type="project" value="InterPro"/>
</dbReference>
<dbReference type="OrthoDB" id="178667at2"/>
<feature type="transmembrane region" description="Helical" evidence="5">
    <location>
        <begin position="345"/>
        <end position="363"/>
    </location>
</feature>
<gene>
    <name evidence="7" type="primary">yveA</name>
    <name evidence="7" type="ORF">ERS852491_01708</name>
</gene>
<feature type="transmembrane region" description="Helical" evidence="5">
    <location>
        <begin position="411"/>
        <end position="429"/>
    </location>
</feature>
<dbReference type="PANTHER" id="PTHR42770:SF7">
    <property type="entry name" value="MEMBRANE PROTEIN"/>
    <property type="match status" value="1"/>
</dbReference>
<name>A0A174DQ30_9FIRM</name>
<dbReference type="Gene3D" id="1.20.1740.10">
    <property type="entry name" value="Amino acid/polyamine transporter I"/>
    <property type="match status" value="1"/>
</dbReference>
<feature type="transmembrane region" description="Helical" evidence="5">
    <location>
        <begin position="369"/>
        <end position="391"/>
    </location>
</feature>
<evidence type="ECO:0000259" key="6">
    <source>
        <dbReference type="Pfam" id="PF00324"/>
    </source>
</evidence>
<dbReference type="GO" id="GO:0016020">
    <property type="term" value="C:membrane"/>
    <property type="evidence" value="ECO:0007669"/>
    <property type="project" value="UniProtKB-SubCell"/>
</dbReference>
<dbReference type="STRING" id="39482.ERS852491_01708"/>
<evidence type="ECO:0000256" key="1">
    <source>
        <dbReference type="ARBA" id="ARBA00004141"/>
    </source>
</evidence>
<sequence length="470" mass="51375">MKEKKGSFDRVLNTGDVLVVAFGAMIGWGWVVSSGQWIQNGGILGTAIGFIIGGLMIFFVGLCYAELTTAMPKCGGEHVFSYKAFGPIGSFICTWAIILSYIGVVCYESVSFPTILQYLFPGMMKGYLYTINGFDVYLSWIAIAVFMALLILILNIIGTKSAAIFQKVLTCVIAGVGILLVVASAYSGDIKNIQGQVFVGDNSSSIVQNVIKVAIMTPFFFFGFDVIPQAAEEINVPLKKLGKMMMLSIILAVSFYVLIVISVGYVMNVSDIKNSMQSTGLVTADAMEKAFSSTNMAKVLIVGGLCGIVTSWNSFLIGGSRALYSMSASSMIPYRFGVLHKKYNTPINALLLIGILSMVSPFFGRSMLVWIVDAGNFSCCLAYCIVSLSFLVLRKKFPEMKRPNKIKNYRIVGVIAVIMSGTMSLMYVIPNTNCTLVWQEWIIVCGWAILGICLGFWSKRRYKANFAVLI</sequence>
<reference evidence="7 8" key="1">
    <citation type="submission" date="2015-09" db="EMBL/GenBank/DDBJ databases">
        <authorList>
            <consortium name="Pathogen Informatics"/>
        </authorList>
    </citation>
    <scope>NUCLEOTIDE SEQUENCE [LARGE SCALE GENOMIC DNA]</scope>
    <source>
        <strain evidence="7 8">2789STDY5834876</strain>
    </source>
</reference>
<evidence type="ECO:0000256" key="4">
    <source>
        <dbReference type="ARBA" id="ARBA00023136"/>
    </source>
</evidence>
<dbReference type="RefSeq" id="WP_055152573.1">
    <property type="nucleotide sequence ID" value="NZ_CYZU01000012.1"/>
</dbReference>
<feature type="transmembrane region" description="Helical" evidence="5">
    <location>
        <begin position="441"/>
        <end position="457"/>
    </location>
</feature>
<protein>
    <submittedName>
        <fullName evidence="7">L-aspartate transporter</fullName>
    </submittedName>
</protein>
<feature type="transmembrane region" description="Helical" evidence="5">
    <location>
        <begin position="88"/>
        <end position="116"/>
    </location>
</feature>